<name>A0A8J8NMC6_HALGN</name>
<dbReference type="Proteomes" id="UP000785679">
    <property type="component" value="Unassembled WGS sequence"/>
</dbReference>
<organism evidence="1 2">
    <name type="scientific">Halteria grandinella</name>
    <dbReference type="NCBI Taxonomy" id="5974"/>
    <lineage>
        <taxon>Eukaryota</taxon>
        <taxon>Sar</taxon>
        <taxon>Alveolata</taxon>
        <taxon>Ciliophora</taxon>
        <taxon>Intramacronucleata</taxon>
        <taxon>Spirotrichea</taxon>
        <taxon>Stichotrichia</taxon>
        <taxon>Sporadotrichida</taxon>
        <taxon>Halteriidae</taxon>
        <taxon>Halteria</taxon>
    </lineage>
</organism>
<dbReference type="AlphaFoldDB" id="A0A8J8NMC6"/>
<dbReference type="EMBL" id="RRYP01012946">
    <property type="protein sequence ID" value="TNV76796.1"/>
    <property type="molecule type" value="Genomic_DNA"/>
</dbReference>
<reference evidence="1" key="1">
    <citation type="submission" date="2019-06" db="EMBL/GenBank/DDBJ databases">
        <authorList>
            <person name="Zheng W."/>
        </authorList>
    </citation>
    <scope>NUCLEOTIDE SEQUENCE</scope>
    <source>
        <strain evidence="1">QDHG01</strain>
    </source>
</reference>
<evidence type="ECO:0000313" key="1">
    <source>
        <dbReference type="EMBL" id="TNV76796.1"/>
    </source>
</evidence>
<evidence type="ECO:0000313" key="2">
    <source>
        <dbReference type="Proteomes" id="UP000785679"/>
    </source>
</evidence>
<proteinExistence type="predicted"/>
<sequence length="210" mass="23158">MLWAAKATDKSHRQIYSLIFLFPCLQLSLHLSLHDFLLLLQCAPVDLVNILAVRDLLLAAVRVLLLLAKNSPYLIVQPLAPVPHIEYLQRFLHGHAALERFIVHEELDKVEELAGLEAGLVVDAALVHGVVLIAGDIAIEVIVHFPDDKSDLGLEGLLAQEEEDFHQVPGAYLLPVLGGLLGVQRKIVTITESLRRLEMIRSGRSILSGS</sequence>
<gene>
    <name evidence="1" type="ORF">FGO68_gene3487</name>
</gene>
<comment type="caution">
    <text evidence="1">The sequence shown here is derived from an EMBL/GenBank/DDBJ whole genome shotgun (WGS) entry which is preliminary data.</text>
</comment>
<keyword evidence="2" id="KW-1185">Reference proteome</keyword>
<protein>
    <submittedName>
        <fullName evidence="1">Uncharacterized protein</fullName>
    </submittedName>
</protein>
<accession>A0A8J8NMC6</accession>